<feature type="coiled-coil region" evidence="12">
    <location>
        <begin position="401"/>
        <end position="500"/>
    </location>
</feature>
<keyword evidence="9 11" id="KW-0539">Nucleus</keyword>
<dbReference type="OrthoDB" id="10255539at2759"/>
<evidence type="ECO:0000256" key="10">
    <source>
        <dbReference type="ARBA" id="ARBA00023306"/>
    </source>
</evidence>
<dbReference type="Pfam" id="PF02463">
    <property type="entry name" value="SMC_N"/>
    <property type="match status" value="1"/>
</dbReference>
<dbReference type="InterPro" id="IPR010935">
    <property type="entry name" value="SMC_hinge"/>
</dbReference>
<keyword evidence="4" id="KW-0547">Nucleotide-binding</keyword>
<dbReference type="SMR" id="A0A1I7SRR4"/>
<evidence type="ECO:0000313" key="16">
    <source>
        <dbReference type="Proteomes" id="UP000095284"/>
    </source>
</evidence>
<feature type="coiled-coil region" evidence="12">
    <location>
        <begin position="701"/>
        <end position="795"/>
    </location>
</feature>
<evidence type="ECO:0000313" key="15">
    <source>
        <dbReference type="EMBL" id="CAD5217895.1"/>
    </source>
</evidence>
<evidence type="ECO:0000256" key="2">
    <source>
        <dbReference type="ARBA" id="ARBA00005231"/>
    </source>
</evidence>
<keyword evidence="10" id="KW-0131">Cell cycle</keyword>
<evidence type="ECO:0000256" key="11">
    <source>
        <dbReference type="PIRNR" id="PIRNR005719"/>
    </source>
</evidence>
<sequence length="1171" mass="134565">MRIIKIEIDGFKSYGQYQCLEDLDPEFNAITGLNGSGKSNVLDAICFLLGITNLTWIRAQNNEDLVFKKGQGGVTKATVTITFDNSDPKHKPIGFEDQNILVVKKQIVLNGKVTYHINNVVANVTKVQNLFNTCAMNVNNPHFLIMQGRVTKVLNMTPRQVLYMVEEAAGVRVYEAKRKSAMTTLEKKEEKMREINRIMEEELRPRINKLNSEKDLYDEFVRLGNDEEQQNHLLHCIEYYTCERLVEKCNRRIAEKTEENERRAEMVEQKKNQIAELQGEQQNMESDLQLLGQERDELKREVEEKASGQVEAQSKKKAKEEEVEDVNREIKKLEQNIIMDKKSLEQKKTKLTKLESNTGKEVEMFQKAEADREKAKAVLDALDKGMTVGADGKEASLDQMIMEKSTEVNRMETEKQRANNVISDLRPAIVEKSREIKSCPPQTALLAEKTELERRKAALEERLAAVNLDPERFRRDRDNAQMLKNEHEELKHKIQKLDWDFAYLSFNCPRGVVQQDEVIGVLGKQIKLKDERFATAIETAIGGNISSVIVRYKNTAKNLLKSGQLERRVVFIPLDDIQSRTVGDRQYQRAVQLVGEGHVYRAIDLVEFSPDIRKAVEFALGSMLICTDMNRAREVCFDHQVHTRVVTLDGEDFRPDGVLSGGGTGNKGRCLRALNECFEGNRRIREIEHELRSITAYLTEYDSKRRQNEGAMVQLEDLKEKINIINITLESDKHARLQREIDDAEARIQESEAKIRELEPVLNQLKDELKELQEKKRNEKKYREEERRKAEFKLKEAETILRKRDSAGDKRVQDLEVAKKDVEDTEAAILTQTEQIAQNQRALETLNQELEVLKQALEFADGFVKEIADNLKAKQKEVREKEAEIRRVIEQIDGCKKEIRELEQSGANFKRDVDDLKKKRNEAEGRGAVLMRTHSWLEEEKKHFNKPGTEYDFRTKTVDSVLREIDHIKTRRKELEQRVNMNAMKNLSEQEEHVLVLEGKHQNLLAERERLQEMISEIDSEKERELVRAFETISVNFGGIFSTLLPGACATLKPVDRHDLEAGLQVKVGFNGVYKESLDELSGGQRSLVALSLILAMLKCNPAPIYILDEVDAALDLSHTANVGTMIKKHFKNSQFIIVSLKQGMFNNANIIYRTSFVNGTSNIKRTENRS</sequence>
<keyword evidence="8" id="KW-0226">DNA condensation</keyword>
<dbReference type="InterPro" id="IPR024704">
    <property type="entry name" value="SMC"/>
</dbReference>
<dbReference type="PIRSF" id="PIRSF005719">
    <property type="entry name" value="SMC"/>
    <property type="match status" value="1"/>
</dbReference>
<evidence type="ECO:0000256" key="5">
    <source>
        <dbReference type="ARBA" id="ARBA00022776"/>
    </source>
</evidence>
<evidence type="ECO:0000313" key="17">
    <source>
        <dbReference type="Proteomes" id="UP000659654"/>
    </source>
</evidence>
<dbReference type="SMART" id="SM00968">
    <property type="entry name" value="SMC_hinge"/>
    <property type="match status" value="1"/>
</dbReference>
<dbReference type="EMBL" id="CAJFCV020000002">
    <property type="protein sequence ID" value="CAG9101942.1"/>
    <property type="molecule type" value="Genomic_DNA"/>
</dbReference>
<dbReference type="Proteomes" id="UP000582659">
    <property type="component" value="Unassembled WGS sequence"/>
</dbReference>
<evidence type="ECO:0000256" key="12">
    <source>
        <dbReference type="SAM" id="Coils"/>
    </source>
</evidence>
<feature type="region of interest" description="Disordered" evidence="13">
    <location>
        <begin position="299"/>
        <end position="323"/>
    </location>
</feature>
<name>A0A1I7SRR4_BURXY</name>
<evidence type="ECO:0000256" key="13">
    <source>
        <dbReference type="SAM" id="MobiDB-lite"/>
    </source>
</evidence>
<evidence type="ECO:0000256" key="1">
    <source>
        <dbReference type="ARBA" id="ARBA00004123"/>
    </source>
</evidence>
<dbReference type="GO" id="GO:0051301">
    <property type="term" value="P:cell division"/>
    <property type="evidence" value="ECO:0007669"/>
    <property type="project" value="UniProtKB-KW"/>
</dbReference>
<dbReference type="GO" id="GO:0005694">
    <property type="term" value="C:chromosome"/>
    <property type="evidence" value="ECO:0007669"/>
    <property type="project" value="InterPro"/>
</dbReference>
<dbReference type="EMBL" id="CAJFDI010000002">
    <property type="protein sequence ID" value="CAD5217895.1"/>
    <property type="molecule type" value="Genomic_DNA"/>
</dbReference>
<dbReference type="AlphaFoldDB" id="A0A1I7SRR4"/>
<protein>
    <recommendedName>
        <fullName evidence="11">Structural maintenance of chromosomes protein</fullName>
    </recommendedName>
</protein>
<dbReference type="GO" id="GO:0032991">
    <property type="term" value="C:protein-containing complex"/>
    <property type="evidence" value="ECO:0007669"/>
    <property type="project" value="UniProtKB-ARBA"/>
</dbReference>
<keyword evidence="5" id="KW-0498">Mitosis</keyword>
<feature type="coiled-coil region" evidence="12">
    <location>
        <begin position="958"/>
        <end position="1024"/>
    </location>
</feature>
<dbReference type="Gene3D" id="3.40.50.300">
    <property type="entry name" value="P-loop containing nucleotide triphosphate hydrolases"/>
    <property type="match status" value="2"/>
</dbReference>
<dbReference type="Gene3D" id="3.30.70.1620">
    <property type="match status" value="1"/>
</dbReference>
<keyword evidence="7 12" id="KW-0175">Coiled coil</keyword>
<dbReference type="CDD" id="cd03273">
    <property type="entry name" value="ABC_SMC2_euk"/>
    <property type="match status" value="1"/>
</dbReference>
<evidence type="ECO:0000313" key="18">
    <source>
        <dbReference type="WBParaSite" id="BXY_1573100.1"/>
    </source>
</evidence>
<dbReference type="GO" id="GO:0030261">
    <property type="term" value="P:chromosome condensation"/>
    <property type="evidence" value="ECO:0007669"/>
    <property type="project" value="UniProtKB-KW"/>
</dbReference>
<feature type="coiled-coil region" evidence="12">
    <location>
        <begin position="829"/>
        <end position="926"/>
    </location>
</feature>
<evidence type="ECO:0000256" key="7">
    <source>
        <dbReference type="ARBA" id="ARBA00023054"/>
    </source>
</evidence>
<evidence type="ECO:0000256" key="8">
    <source>
        <dbReference type="ARBA" id="ARBA00023067"/>
    </source>
</evidence>
<dbReference type="GO" id="GO:0005634">
    <property type="term" value="C:nucleus"/>
    <property type="evidence" value="ECO:0007669"/>
    <property type="project" value="UniProtKB-SubCell"/>
</dbReference>
<dbReference type="InterPro" id="IPR027120">
    <property type="entry name" value="Smc2_ABC"/>
</dbReference>
<dbReference type="GO" id="GO:0005524">
    <property type="term" value="F:ATP binding"/>
    <property type="evidence" value="ECO:0007669"/>
    <property type="project" value="UniProtKB-KW"/>
</dbReference>
<dbReference type="Gene3D" id="1.20.1060.20">
    <property type="match status" value="1"/>
</dbReference>
<dbReference type="Pfam" id="PF06470">
    <property type="entry name" value="SMC_hinge"/>
    <property type="match status" value="1"/>
</dbReference>
<organism evidence="16 18">
    <name type="scientific">Bursaphelenchus xylophilus</name>
    <name type="common">Pinewood nematode worm</name>
    <name type="synonym">Aphelenchoides xylophilus</name>
    <dbReference type="NCBI Taxonomy" id="6326"/>
    <lineage>
        <taxon>Eukaryota</taxon>
        <taxon>Metazoa</taxon>
        <taxon>Ecdysozoa</taxon>
        <taxon>Nematoda</taxon>
        <taxon>Chromadorea</taxon>
        <taxon>Rhabditida</taxon>
        <taxon>Tylenchina</taxon>
        <taxon>Tylenchomorpha</taxon>
        <taxon>Aphelenchoidea</taxon>
        <taxon>Aphelenchoididae</taxon>
        <taxon>Bursaphelenchus</taxon>
    </lineage>
</organism>
<comment type="similarity">
    <text evidence="2">Belongs to the SMC family. SMC2 subfamily.</text>
</comment>
<dbReference type="SUPFAM" id="SSF75553">
    <property type="entry name" value="Smc hinge domain"/>
    <property type="match status" value="1"/>
</dbReference>
<evidence type="ECO:0000256" key="9">
    <source>
        <dbReference type="ARBA" id="ARBA00023242"/>
    </source>
</evidence>
<keyword evidence="17" id="KW-1185">Reference proteome</keyword>
<keyword evidence="6" id="KW-0067">ATP-binding</keyword>
<evidence type="ECO:0000256" key="3">
    <source>
        <dbReference type="ARBA" id="ARBA00022618"/>
    </source>
</evidence>
<proteinExistence type="inferred from homology"/>
<reference evidence="15" key="2">
    <citation type="submission" date="2020-09" db="EMBL/GenBank/DDBJ databases">
        <authorList>
            <person name="Kikuchi T."/>
        </authorList>
    </citation>
    <scope>NUCLEOTIDE SEQUENCE</scope>
    <source>
        <strain evidence="15">Ka4C1</strain>
    </source>
</reference>
<reference evidence="18" key="1">
    <citation type="submission" date="2016-11" db="UniProtKB">
        <authorList>
            <consortium name="WormBaseParasite"/>
        </authorList>
    </citation>
    <scope>IDENTIFICATION</scope>
</reference>
<dbReference type="SUPFAM" id="SSF52540">
    <property type="entry name" value="P-loop containing nucleoside triphosphate hydrolases"/>
    <property type="match status" value="2"/>
</dbReference>
<dbReference type="InterPro" id="IPR003395">
    <property type="entry name" value="RecF/RecN/SMC_N"/>
</dbReference>
<evidence type="ECO:0000256" key="4">
    <source>
        <dbReference type="ARBA" id="ARBA00022741"/>
    </source>
</evidence>
<accession>A0A1I7SRR4</accession>
<dbReference type="InterPro" id="IPR036277">
    <property type="entry name" value="SMC_hinge_sf"/>
</dbReference>
<comment type="subcellular location">
    <subcellularLocation>
        <location evidence="1 11">Nucleus</location>
    </subcellularLocation>
</comment>
<feature type="domain" description="SMC hinge" evidence="14">
    <location>
        <begin position="516"/>
        <end position="636"/>
    </location>
</feature>
<dbReference type="Proteomes" id="UP000659654">
    <property type="component" value="Unassembled WGS sequence"/>
</dbReference>
<gene>
    <name evidence="15" type="ORF">BXYJ_LOCUS5288</name>
</gene>
<keyword evidence="3" id="KW-0132">Cell division</keyword>
<dbReference type="WBParaSite" id="BXY_1573100.1">
    <property type="protein sequence ID" value="BXY_1573100.1"/>
    <property type="gene ID" value="BXY_1573100"/>
</dbReference>
<dbReference type="Proteomes" id="UP000095284">
    <property type="component" value="Unplaced"/>
</dbReference>
<feature type="coiled-coil region" evidence="12">
    <location>
        <begin position="171"/>
        <end position="202"/>
    </location>
</feature>
<evidence type="ECO:0000259" key="14">
    <source>
        <dbReference type="SMART" id="SM00968"/>
    </source>
</evidence>
<dbReference type="GO" id="GO:0016887">
    <property type="term" value="F:ATP hydrolysis activity"/>
    <property type="evidence" value="ECO:0007669"/>
    <property type="project" value="InterPro"/>
</dbReference>
<dbReference type="PANTHER" id="PTHR43977">
    <property type="entry name" value="STRUCTURAL MAINTENANCE OF CHROMOSOMES PROTEIN 3"/>
    <property type="match status" value="1"/>
</dbReference>
<dbReference type="eggNOG" id="KOG0933">
    <property type="taxonomic scope" value="Eukaryota"/>
</dbReference>
<dbReference type="InterPro" id="IPR027417">
    <property type="entry name" value="P-loop_NTPase"/>
</dbReference>
<evidence type="ECO:0000256" key="6">
    <source>
        <dbReference type="ARBA" id="ARBA00022840"/>
    </source>
</evidence>